<dbReference type="Proteomes" id="UP000041770">
    <property type="component" value="Unassembled WGS sequence"/>
</dbReference>
<name>A0A655WV03_VIBCL</name>
<gene>
    <name evidence="1" type="ORF">ERS013200_00283</name>
</gene>
<organism evidence="1 2">
    <name type="scientific">Vibrio cholerae</name>
    <dbReference type="NCBI Taxonomy" id="666"/>
    <lineage>
        <taxon>Bacteria</taxon>
        <taxon>Pseudomonadati</taxon>
        <taxon>Pseudomonadota</taxon>
        <taxon>Gammaproteobacteria</taxon>
        <taxon>Vibrionales</taxon>
        <taxon>Vibrionaceae</taxon>
        <taxon>Vibrio</taxon>
    </lineage>
</organism>
<sequence>MGIRPLYSVIFPVCTEFYLPDFQLALLVQALFCCVTCAVGLNQLRWLSIRCDCRSRYVSECVGNRPRRSGILSHNLLCTLVARVWPRACASSAFYPNPPRKKCPAFFDEKGAIHAGFRCRDWRDRWALLSELLVRWTQQQLTQKNDHPDPFSLQQFWVSQTALFHGTNGVSGDRSGCAAKAKRRSSGNPKADLSVFCVR</sequence>
<evidence type="ECO:0000313" key="2">
    <source>
        <dbReference type="Proteomes" id="UP000041770"/>
    </source>
</evidence>
<proteinExistence type="predicted"/>
<evidence type="ECO:0000313" key="1">
    <source>
        <dbReference type="EMBL" id="CSB99226.1"/>
    </source>
</evidence>
<dbReference type="AlphaFoldDB" id="A0A655WV03"/>
<accession>A0A655WV03</accession>
<dbReference type="EMBL" id="CWQY01000001">
    <property type="protein sequence ID" value="CSB99226.1"/>
    <property type="molecule type" value="Genomic_DNA"/>
</dbReference>
<protein>
    <submittedName>
        <fullName evidence="1">Uncharacterized protein</fullName>
    </submittedName>
</protein>
<reference evidence="1 2" key="1">
    <citation type="submission" date="2015-07" db="EMBL/GenBank/DDBJ databases">
        <authorList>
            <consortium name="Pathogen Informatics"/>
        </authorList>
    </citation>
    <scope>NUCLEOTIDE SEQUENCE [LARGE SCALE GENOMIC DNA]</scope>
    <source>
        <strain evidence="1 2">A316</strain>
    </source>
</reference>